<protein>
    <submittedName>
        <fullName evidence="2">Uncharacterized protein</fullName>
    </submittedName>
</protein>
<dbReference type="Proteomes" id="UP001151760">
    <property type="component" value="Unassembled WGS sequence"/>
</dbReference>
<keyword evidence="3" id="KW-1185">Reference proteome</keyword>
<gene>
    <name evidence="2" type="ORF">Tco_0819778</name>
</gene>
<comment type="caution">
    <text evidence="2">The sequence shown here is derived from an EMBL/GenBank/DDBJ whole genome shotgun (WGS) entry which is preliminary data.</text>
</comment>
<feature type="region of interest" description="Disordered" evidence="1">
    <location>
        <begin position="392"/>
        <end position="413"/>
    </location>
</feature>
<proteinExistence type="predicted"/>
<name>A0ABQ5A9A2_9ASTR</name>
<feature type="compositionally biased region" description="Low complexity" evidence="1">
    <location>
        <begin position="402"/>
        <end position="413"/>
    </location>
</feature>
<accession>A0ABQ5A9A2</accession>
<dbReference type="PANTHER" id="PTHR34835">
    <property type="entry name" value="OS07G0283600 PROTEIN-RELATED"/>
    <property type="match status" value="1"/>
</dbReference>
<dbReference type="PANTHER" id="PTHR34835:SF90">
    <property type="entry name" value="AMINOTRANSFERASE-LIKE PLANT MOBILE DOMAIN-CONTAINING PROTEIN"/>
    <property type="match status" value="1"/>
</dbReference>
<evidence type="ECO:0000256" key="1">
    <source>
        <dbReference type="SAM" id="MobiDB-lite"/>
    </source>
</evidence>
<reference evidence="2" key="2">
    <citation type="submission" date="2022-01" db="EMBL/GenBank/DDBJ databases">
        <authorList>
            <person name="Yamashiro T."/>
            <person name="Shiraishi A."/>
            <person name="Satake H."/>
            <person name="Nakayama K."/>
        </authorList>
    </citation>
    <scope>NUCLEOTIDE SEQUENCE</scope>
</reference>
<dbReference type="EMBL" id="BQNB010012057">
    <property type="protein sequence ID" value="GJS98608.1"/>
    <property type="molecule type" value="Genomic_DNA"/>
</dbReference>
<organism evidence="2 3">
    <name type="scientific">Tanacetum coccineum</name>
    <dbReference type="NCBI Taxonomy" id="301880"/>
    <lineage>
        <taxon>Eukaryota</taxon>
        <taxon>Viridiplantae</taxon>
        <taxon>Streptophyta</taxon>
        <taxon>Embryophyta</taxon>
        <taxon>Tracheophyta</taxon>
        <taxon>Spermatophyta</taxon>
        <taxon>Magnoliopsida</taxon>
        <taxon>eudicotyledons</taxon>
        <taxon>Gunneridae</taxon>
        <taxon>Pentapetalae</taxon>
        <taxon>asterids</taxon>
        <taxon>campanulids</taxon>
        <taxon>Asterales</taxon>
        <taxon>Asteraceae</taxon>
        <taxon>Asteroideae</taxon>
        <taxon>Anthemideae</taxon>
        <taxon>Anthemidinae</taxon>
        <taxon>Tanacetum</taxon>
    </lineage>
</organism>
<evidence type="ECO:0000313" key="2">
    <source>
        <dbReference type="EMBL" id="GJS98608.1"/>
    </source>
</evidence>
<sequence>MTKIDLVLVHIGIGIGIGIGIDFDYREESETEEESGESEEESSNEDKVNQTFLTCLKKGTDIKKLDWCGYLLKCLKRTKTLWKGGLFNGPSTFLTVLYAQKYMPVVLKRSSTTVITKWTARKLIMFQKEMIASNKKIIAHDTDIESHEITAPDTDIESHEIIAAKTTPKKERMTKSKIIAAKKSHTASGLTSKLTMLEVLMNGIACDLEKAIQQHRGNKEIENIKLLWKEKLLKRASEMNKKDKERHCEQVFKFDRGMEVKGEQNNQEMERPGKHIFEVDRDKQGASRLKDMDVQNKSERRDWAKHSNISSLTPKTLCSLDEQFDPVKAVSTVEDHSLVLPANDIPSFYLGLTPTPPDVYINADKQDVSDQEPMLENVPLWFTRISVKLRLPPKKEKDQEPTTNASATTTTNTDKIEVVSNSVKDPLSDLLLNDAPSFDLGLTPTPPDVKLDTDTKPMLENERVKKNAKVLGPTNTNIAFDAMPLSFAMPNSTLVTHAIKRKRQDFDRENILKEANDKESKKMK</sequence>
<reference evidence="2" key="1">
    <citation type="journal article" date="2022" name="Int. J. Mol. Sci.">
        <title>Draft Genome of Tanacetum Coccineum: Genomic Comparison of Closely Related Tanacetum-Family Plants.</title>
        <authorList>
            <person name="Yamashiro T."/>
            <person name="Shiraishi A."/>
            <person name="Nakayama K."/>
            <person name="Satake H."/>
        </authorList>
    </citation>
    <scope>NUCLEOTIDE SEQUENCE</scope>
</reference>
<evidence type="ECO:0000313" key="3">
    <source>
        <dbReference type="Proteomes" id="UP001151760"/>
    </source>
</evidence>